<feature type="domain" description="NAD(P)-binding" evidence="1">
    <location>
        <begin position="8"/>
        <end position="188"/>
    </location>
</feature>
<dbReference type="InterPro" id="IPR016040">
    <property type="entry name" value="NAD(P)-bd_dom"/>
</dbReference>
<evidence type="ECO:0000313" key="3">
    <source>
        <dbReference type="Proteomes" id="UP000184462"/>
    </source>
</evidence>
<accession>A0A1M4SRB6</accession>
<keyword evidence="3" id="KW-1185">Reference proteome</keyword>
<dbReference type="OrthoDB" id="9803892at2"/>
<dbReference type="SUPFAM" id="SSF51735">
    <property type="entry name" value="NAD(P)-binding Rossmann-fold domains"/>
    <property type="match status" value="1"/>
</dbReference>
<dbReference type="AlphaFoldDB" id="A0A1M4SRB6"/>
<evidence type="ECO:0000313" key="2">
    <source>
        <dbReference type="EMBL" id="SHE34770.1"/>
    </source>
</evidence>
<dbReference type="STRING" id="1155689.SAMN05444278_101289"/>
<name>A0A1M4SRB6_9FLAO</name>
<dbReference type="EMBL" id="FQTW01000001">
    <property type="protein sequence ID" value="SHE34770.1"/>
    <property type="molecule type" value="Genomic_DNA"/>
</dbReference>
<sequence>MDDVLVIGANGKTGRLICKILEQADHYKPYAMLRHESQANYFKNNNIKTVIGDLEEDFSHAFKHTDKVIFAAGSGGNTGDDKTEAVDKNGAIKAIDYAEAAQIDKFVMLSSMGTENPSQMKSLQTYLEAKKAADEHLQSSQLDFSIVRPGSLTDNNASHKIQASERLGKFGEISREDVAFALVYCLNQKHAPKKTFEIIKGDTPIEEAINAF</sequence>
<gene>
    <name evidence="2" type="ORF">SAMN05444278_101289</name>
</gene>
<evidence type="ECO:0000259" key="1">
    <source>
        <dbReference type="Pfam" id="PF13460"/>
    </source>
</evidence>
<dbReference type="PANTHER" id="PTHR15020">
    <property type="entry name" value="FLAVIN REDUCTASE-RELATED"/>
    <property type="match status" value="1"/>
</dbReference>
<dbReference type="RefSeq" id="WP_073191007.1">
    <property type="nucleotide sequence ID" value="NZ_FQTW01000001.1"/>
</dbReference>
<dbReference type="InterPro" id="IPR036291">
    <property type="entry name" value="NAD(P)-bd_dom_sf"/>
</dbReference>
<dbReference type="Proteomes" id="UP000184462">
    <property type="component" value="Unassembled WGS sequence"/>
</dbReference>
<protein>
    <submittedName>
        <fullName evidence="2">Uncharacterized conserved protein YbjT, contains NAD(P)-binding and DUF2867 domains</fullName>
    </submittedName>
</protein>
<organism evidence="2 3">
    <name type="scientific">Psychroflexus salarius</name>
    <dbReference type="NCBI Taxonomy" id="1155689"/>
    <lineage>
        <taxon>Bacteria</taxon>
        <taxon>Pseudomonadati</taxon>
        <taxon>Bacteroidota</taxon>
        <taxon>Flavobacteriia</taxon>
        <taxon>Flavobacteriales</taxon>
        <taxon>Flavobacteriaceae</taxon>
        <taxon>Psychroflexus</taxon>
    </lineage>
</organism>
<reference evidence="2 3" key="1">
    <citation type="submission" date="2016-11" db="EMBL/GenBank/DDBJ databases">
        <authorList>
            <person name="Jaros S."/>
            <person name="Januszkiewicz K."/>
            <person name="Wedrychowicz H."/>
        </authorList>
    </citation>
    <scope>NUCLEOTIDE SEQUENCE [LARGE SCALE GENOMIC DNA]</scope>
    <source>
        <strain evidence="2 3">DSM 25661</strain>
    </source>
</reference>
<dbReference type="Pfam" id="PF13460">
    <property type="entry name" value="NAD_binding_10"/>
    <property type="match status" value="1"/>
</dbReference>
<proteinExistence type="predicted"/>
<dbReference type="Gene3D" id="3.40.50.720">
    <property type="entry name" value="NAD(P)-binding Rossmann-like Domain"/>
    <property type="match status" value="1"/>
</dbReference>
<dbReference type="CDD" id="cd05243">
    <property type="entry name" value="SDR_a5"/>
    <property type="match status" value="1"/>
</dbReference>
<dbReference type="PANTHER" id="PTHR15020:SF50">
    <property type="entry name" value="UPF0659 PROTEIN YMR090W"/>
    <property type="match status" value="1"/>
</dbReference>